<dbReference type="EMBL" id="CP056071">
    <property type="protein sequence ID" value="UKK02155.2"/>
    <property type="molecule type" value="Genomic_DNA"/>
</dbReference>
<organism evidence="3 4">
    <name type="scientific">Theileria orientalis</name>
    <dbReference type="NCBI Taxonomy" id="68886"/>
    <lineage>
        <taxon>Eukaryota</taxon>
        <taxon>Sar</taxon>
        <taxon>Alveolata</taxon>
        <taxon>Apicomplexa</taxon>
        <taxon>Aconoidasida</taxon>
        <taxon>Piroplasmida</taxon>
        <taxon>Theileriidae</taxon>
        <taxon>Theileria</taxon>
    </lineage>
</organism>
<feature type="compositionally biased region" description="Basic and acidic residues" evidence="2">
    <location>
        <begin position="270"/>
        <end position="297"/>
    </location>
</feature>
<evidence type="ECO:0000313" key="4">
    <source>
        <dbReference type="Proteomes" id="UP000244811"/>
    </source>
</evidence>
<name>A0A976QVD2_THEOR</name>
<evidence type="ECO:0000313" key="3">
    <source>
        <dbReference type="EMBL" id="UKK02155.2"/>
    </source>
</evidence>
<protein>
    <submittedName>
        <fullName evidence="3">Uncharacterized protein</fullName>
    </submittedName>
</protein>
<feature type="compositionally biased region" description="Acidic residues" evidence="2">
    <location>
        <begin position="307"/>
        <end position="351"/>
    </location>
</feature>
<keyword evidence="1" id="KW-0175">Coiled coil</keyword>
<reference evidence="3" key="1">
    <citation type="submission" date="2022-07" db="EMBL/GenBank/DDBJ databases">
        <title>Evaluation of T. orientalis genome assembly methods using nanopore sequencing and analysis of variation between genomes.</title>
        <authorList>
            <person name="Yam J."/>
            <person name="Micallef M.L."/>
            <person name="Liu M."/>
            <person name="Djordjevic S.P."/>
            <person name="Bogema D.R."/>
            <person name="Jenkins C."/>
        </authorList>
    </citation>
    <scope>NUCLEOTIDE SEQUENCE</scope>
    <source>
        <strain evidence="3">Goon Nure</strain>
    </source>
</reference>
<accession>A0A976QVD2</accession>
<gene>
    <name evidence="3" type="ORF">MACK_001510</name>
</gene>
<sequence>MNGSKIGFKNNYDIVYYGKSDDVSPNENKEESKSTLNKLISTKETLNSHYVYHITSHRSILDELIKKNNEALAMFNLKEQFHSICSSMNIKNTKPIYEMLLTIVKDQTFGQFQFNELKNIIGALYYIYKVKRCSYKYTQASIISIMKNRELNEEMFEYYIETFSKVLKVDEISEEEVKYGVKKVFNKVMEYLTTNKNKIDFKIEDVYDLYDITDEKDSNEIIEYNNYKLNEREKIVSDEDDNKDVSKWYDNKDNNEYNNKYKVKYNNKFGDNDKYEDRENNYSEYKTNDKYTNKEYNGDDNFGYENSYEDSDDNSNEDGDVEDENDDGEYENNDSEYENNDEDDDSDVNDNNDDRCWIGYVSHKVKIEDEGRNSKVSLEERRIGEELKRLLISKIESHYEDIIVTALKMFEIIKCNELNKEMTESGRMSGIKYRKLMIPTIIFITASSYEVEMMGRYIAEGLNLKHEELIYSSKLMVEWLKNVLIKRYRYKIYNAKLFLQVVRSLKNNKRKVNEVYKEYNKEENENINEEDKDGINGLRLWEIICNNGIKVPKKLINERIDILLNYIIQNLSEEMKRVTLNKDGMKIWFTKKEVIQYYEVMGDMSILYKKKKYDEFRRQVRISQSYHQLIYKLVLLNRKNIETTSMELIKIADENGFMEMKSEMKLSNYAINKHMVNSIVLITIRLLKIPISSRMMFLYVKRPEGSFYISMKKIMRIMAKIIEKRQKCRVSTMEEFLGRIAKENDIEKMIIKTETLLKLVKDEKGVKEEIEN</sequence>
<dbReference type="Proteomes" id="UP000244811">
    <property type="component" value="Chromosome 2"/>
</dbReference>
<evidence type="ECO:0000256" key="1">
    <source>
        <dbReference type="SAM" id="Coils"/>
    </source>
</evidence>
<feature type="coiled-coil region" evidence="1">
    <location>
        <begin position="502"/>
        <end position="532"/>
    </location>
</feature>
<evidence type="ECO:0000256" key="2">
    <source>
        <dbReference type="SAM" id="MobiDB-lite"/>
    </source>
</evidence>
<proteinExistence type="predicted"/>
<dbReference type="AlphaFoldDB" id="A0A976QVD2"/>
<feature type="region of interest" description="Disordered" evidence="2">
    <location>
        <begin position="265"/>
        <end position="352"/>
    </location>
</feature>